<dbReference type="PANTHER" id="PTHR30287:SF1">
    <property type="entry name" value="INNER MEMBRANE PROTEIN"/>
    <property type="match status" value="1"/>
</dbReference>
<evidence type="ECO:0000313" key="10">
    <source>
        <dbReference type="Proteomes" id="UP000323257"/>
    </source>
</evidence>
<accession>A0A5S5BT81</accession>
<evidence type="ECO:0000259" key="8">
    <source>
        <dbReference type="Pfam" id="PF12704"/>
    </source>
</evidence>
<comment type="caution">
    <text evidence="9">The sequence shown here is derived from an EMBL/GenBank/DDBJ whole genome shotgun (WGS) entry which is preliminary data.</text>
</comment>
<keyword evidence="3 6" id="KW-0812">Transmembrane</keyword>
<evidence type="ECO:0000256" key="6">
    <source>
        <dbReference type="SAM" id="Phobius"/>
    </source>
</evidence>
<dbReference type="PANTHER" id="PTHR30287">
    <property type="entry name" value="MEMBRANE COMPONENT OF PREDICTED ABC SUPERFAMILY METABOLITE UPTAKE TRANSPORTER"/>
    <property type="match status" value="1"/>
</dbReference>
<evidence type="ECO:0000256" key="5">
    <source>
        <dbReference type="ARBA" id="ARBA00023136"/>
    </source>
</evidence>
<evidence type="ECO:0000256" key="3">
    <source>
        <dbReference type="ARBA" id="ARBA00022692"/>
    </source>
</evidence>
<proteinExistence type="predicted"/>
<comment type="subcellular location">
    <subcellularLocation>
        <location evidence="1">Cell membrane</location>
        <topology evidence="1">Multi-pass membrane protein</topology>
    </subcellularLocation>
</comment>
<dbReference type="InterPro" id="IPR038766">
    <property type="entry name" value="Membrane_comp_ABC_pdt"/>
</dbReference>
<keyword evidence="2" id="KW-1003">Cell membrane</keyword>
<evidence type="ECO:0000256" key="4">
    <source>
        <dbReference type="ARBA" id="ARBA00022989"/>
    </source>
</evidence>
<reference evidence="9 10" key="1">
    <citation type="submission" date="2019-07" db="EMBL/GenBank/DDBJ databases">
        <title>Genomic Encyclopedia of Type Strains, Phase III (KMG-III): the genomes of soil and plant-associated and newly described type strains.</title>
        <authorList>
            <person name="Whitman W."/>
        </authorList>
    </citation>
    <scope>NUCLEOTIDE SEQUENCE [LARGE SCALE GENOMIC DNA]</scope>
    <source>
        <strain evidence="9 10">BL24</strain>
    </source>
</reference>
<evidence type="ECO:0000259" key="7">
    <source>
        <dbReference type="Pfam" id="PF02687"/>
    </source>
</evidence>
<dbReference type="Proteomes" id="UP000323257">
    <property type="component" value="Unassembled WGS sequence"/>
</dbReference>
<sequence length="848" mass="88554">MIGLAWSTLRSRKGSFIGSFIAAVLAIALIASCGMLMESALRGNPGANRFAAADLIVTANRQVEITQSDGDTKRKPIAGLPSLPADLAERLKQVPGVAEIVADKSFYAQPLDEMGRVVRGTNGSATMGHEWASARLTPYSLREGKEPKKGEVVLDADLANRSGVSVGQQVSIATEAGVNNYMLSGIAVPSGEEALPTQGAIFFASSDAIRLAGESPTAIGVVAESGAAIKSLSEAVRGVAGDVDLYRSGSRSRADHPAVLVSYAGAISVFAIMGAVSVFAAIFVIAGTTAFSVQQRLRELALLRTIGATPKQLRRMIGAENFWIAVAASLIGCPLGILLAKEISRQFQEIGVVPIQYQLQIGPFPLLTAVVAGLAVTQIAARAAARRGSRIPPTQALRESVADLRGSTPIKIAAGLICIGGAVAVLLFTPLGGSDGTGIGMGFIACFLLLIAASLWGPLLVSTIGRLVGRFLRMFGGVTSELAAANTTARASRMASAAIPLALLVALNGTMLLTSSLLIDLERSEGKKRVSNNVVLTAQGAPGLPFHALSDTSKVSGVADVTAAMPTTVLMRFGDQLKKTKAQGLFSTGSEPVLELGVQSGHLRDLAEGSAAISQELSDKQGWQVGDQIELWLSDGTEVKLKVAGIYALSRGFGDVILPGKLVLENDPLGLLGVLYVRGKSTADTAQLASQLTSLRPKLPQLNVNVPEGSSSVGKDNIRSQQAPSYLLVLILAGFTAIAVVNTFAMATGVRKREFNDLRLAGATSKQIQRMAVWETLIVVLIGLLTGCMITNGVVGAFSIAQDGIWRWVIDPTLYGGLILAAGILGLAAGLIPVRLTVSRLRQQTGRY</sequence>
<feature type="transmembrane region" description="Helical" evidence="6">
    <location>
        <begin position="260"/>
        <end position="293"/>
    </location>
</feature>
<dbReference type="Pfam" id="PF12704">
    <property type="entry name" value="MacB_PCD"/>
    <property type="match status" value="2"/>
</dbReference>
<dbReference type="InterPro" id="IPR025857">
    <property type="entry name" value="MacB_PCD"/>
</dbReference>
<feature type="transmembrane region" description="Helical" evidence="6">
    <location>
        <begin position="412"/>
        <end position="433"/>
    </location>
</feature>
<feature type="transmembrane region" description="Helical" evidence="6">
    <location>
        <begin position="321"/>
        <end position="340"/>
    </location>
</feature>
<gene>
    <name evidence="9" type="ORF">BCM02_11432</name>
</gene>
<dbReference type="AlphaFoldDB" id="A0A5S5BT81"/>
<dbReference type="Pfam" id="PF02687">
    <property type="entry name" value="FtsX"/>
    <property type="match status" value="2"/>
</dbReference>
<feature type="transmembrane region" description="Helical" evidence="6">
    <location>
        <begin position="813"/>
        <end position="834"/>
    </location>
</feature>
<feature type="domain" description="MacB-like periplasmic core" evidence="8">
    <location>
        <begin position="22"/>
        <end position="237"/>
    </location>
</feature>
<feature type="domain" description="ABC3 transporter permease C-terminal" evidence="7">
    <location>
        <begin position="728"/>
        <end position="837"/>
    </location>
</feature>
<organism evidence="9 10">
    <name type="scientific">Paenibacillus methanolicus</name>
    <dbReference type="NCBI Taxonomy" id="582686"/>
    <lineage>
        <taxon>Bacteria</taxon>
        <taxon>Bacillati</taxon>
        <taxon>Bacillota</taxon>
        <taxon>Bacilli</taxon>
        <taxon>Bacillales</taxon>
        <taxon>Paenibacillaceae</taxon>
        <taxon>Paenibacillus</taxon>
    </lineage>
</organism>
<feature type="transmembrane region" description="Helical" evidence="6">
    <location>
        <begin position="726"/>
        <end position="750"/>
    </location>
</feature>
<dbReference type="GO" id="GO:0005886">
    <property type="term" value="C:plasma membrane"/>
    <property type="evidence" value="ECO:0007669"/>
    <property type="project" value="UniProtKB-SubCell"/>
</dbReference>
<keyword evidence="10" id="KW-1185">Reference proteome</keyword>
<feature type="transmembrane region" description="Helical" evidence="6">
    <location>
        <begin position="16"/>
        <end position="37"/>
    </location>
</feature>
<keyword evidence="4 6" id="KW-1133">Transmembrane helix</keyword>
<feature type="transmembrane region" description="Helical" evidence="6">
    <location>
        <begin position="497"/>
        <end position="519"/>
    </location>
</feature>
<feature type="transmembrane region" description="Helical" evidence="6">
    <location>
        <begin position="439"/>
        <end position="464"/>
    </location>
</feature>
<feature type="transmembrane region" description="Helical" evidence="6">
    <location>
        <begin position="360"/>
        <end position="381"/>
    </location>
</feature>
<name>A0A5S5BT81_9BACL</name>
<evidence type="ECO:0000313" key="9">
    <source>
        <dbReference type="EMBL" id="TYP69516.1"/>
    </source>
</evidence>
<dbReference type="EMBL" id="VNHS01000014">
    <property type="protein sequence ID" value="TYP69516.1"/>
    <property type="molecule type" value="Genomic_DNA"/>
</dbReference>
<evidence type="ECO:0000256" key="2">
    <source>
        <dbReference type="ARBA" id="ARBA00022475"/>
    </source>
</evidence>
<evidence type="ECO:0000256" key="1">
    <source>
        <dbReference type="ARBA" id="ARBA00004651"/>
    </source>
</evidence>
<feature type="transmembrane region" description="Helical" evidence="6">
    <location>
        <begin position="771"/>
        <end position="801"/>
    </location>
</feature>
<dbReference type="InterPro" id="IPR003838">
    <property type="entry name" value="ABC3_permease_C"/>
</dbReference>
<feature type="domain" description="MacB-like periplasmic core" evidence="8">
    <location>
        <begin position="531"/>
        <end position="694"/>
    </location>
</feature>
<feature type="domain" description="ABC3 transporter permease C-terminal" evidence="7">
    <location>
        <begin position="272"/>
        <end position="393"/>
    </location>
</feature>
<protein>
    <submittedName>
        <fullName evidence="9">Putative ABC transport system permease protein</fullName>
    </submittedName>
</protein>
<keyword evidence="5 6" id="KW-0472">Membrane</keyword>